<dbReference type="PANTHER" id="PTHR13832:SF792">
    <property type="entry name" value="GM14286P"/>
    <property type="match status" value="1"/>
</dbReference>
<dbReference type="InterPro" id="IPR036457">
    <property type="entry name" value="PPM-type-like_dom_sf"/>
</dbReference>
<sequence>MLRKAGLSANLVKQSFSTTSQARYAVARKFLAKRNFNLAVASGFLLVASYCTFNRKVTIKSDSVPSGSPVGAQFFSTSSMHGNGLSQQQNKQGLYLLSDDQVTAKLRQFEESYFVNRGKGVTRYDICQLPSNNPIEDDRSEKIVQVPIVKQNNVKTTTDWLFWGVYDGHAGWGTSAKLRDNLIDYVISELGVAYKPLNDTTMRTIPSSETIDKAIKTGFLKLDDDIVTKNVEKLLSNPLKAQAAELLMPALLGSCGLVSFYDSNSRNLKVAVTGDSRAILGSLRDGAWTVQQLSIDQTGKNAYEAARILAEHPNEQNAIRNGRVLGSLEPTRAFGDARYKWGKELQTVISNTYFGRQPPPNLKTPPYVTAEPVITTTKINPGNRDFLVMGTDGLYELLSNEEIVGLVVKWMEKEQMFSTKKTLRSYFGKSQNKLPEVRDITKDRASKEAFRRGADTGYFLEDKNVATHLVRNALSNGGNREHCNMLASIPNPLSRRYRDDLTVTVVFFGEDGQPDDMGRLEVNPVATAESVKPKL</sequence>
<protein>
    <recommendedName>
        <fullName evidence="1">PPM-type phosphatase domain-containing protein</fullName>
    </recommendedName>
</protein>
<accession>A0A1E3QKJ8</accession>
<dbReference type="Gene3D" id="3.60.40.10">
    <property type="entry name" value="PPM-type phosphatase domain"/>
    <property type="match status" value="1"/>
</dbReference>
<dbReference type="RefSeq" id="XP_018983557.1">
    <property type="nucleotide sequence ID" value="XM_019131945.1"/>
</dbReference>
<dbReference type="PROSITE" id="PS51746">
    <property type="entry name" value="PPM_2"/>
    <property type="match status" value="1"/>
</dbReference>
<dbReference type="Proteomes" id="UP000094336">
    <property type="component" value="Unassembled WGS sequence"/>
</dbReference>
<dbReference type="SUPFAM" id="SSF81606">
    <property type="entry name" value="PP2C-like"/>
    <property type="match status" value="1"/>
</dbReference>
<reference evidence="3" key="1">
    <citation type="submission" date="2016-05" db="EMBL/GenBank/DDBJ databases">
        <title>Comparative genomics of biotechnologically important yeasts.</title>
        <authorList>
            <consortium name="DOE Joint Genome Institute"/>
            <person name="Riley R."/>
            <person name="Haridas S."/>
            <person name="Wolfe K.H."/>
            <person name="Lopes M.R."/>
            <person name="Hittinger C.T."/>
            <person name="Goker M."/>
            <person name="Salamov A."/>
            <person name="Wisecaver J."/>
            <person name="Long T.M."/>
            <person name="Aerts A.L."/>
            <person name="Barry K."/>
            <person name="Choi C."/>
            <person name="Clum A."/>
            <person name="Coughlan A.Y."/>
            <person name="Deshpande S."/>
            <person name="Douglass A.P."/>
            <person name="Hanson S.J."/>
            <person name="Klenk H.-P."/>
            <person name="Labutti K."/>
            <person name="Lapidus A."/>
            <person name="Lindquist E."/>
            <person name="Lipzen A."/>
            <person name="Meier-Kolthoff J.P."/>
            <person name="Ohm R.A."/>
            <person name="Otillar R.P."/>
            <person name="Pangilinan J."/>
            <person name="Peng Y."/>
            <person name="Rokas A."/>
            <person name="Rosa C.A."/>
            <person name="Scheuner C."/>
            <person name="Sibirny A.A."/>
            <person name="Slot J.C."/>
            <person name="Stielow J.B."/>
            <person name="Sun H."/>
            <person name="Kurtzman C.P."/>
            <person name="Blackwell M."/>
            <person name="Grigoriev I.V."/>
            <person name="Jeffries T.W."/>
        </authorList>
    </citation>
    <scope>NUCLEOTIDE SEQUENCE [LARGE SCALE GENOMIC DNA]</scope>
    <source>
        <strain evidence="3">NRRL Y-12698</strain>
    </source>
</reference>
<dbReference type="OrthoDB" id="420076at2759"/>
<dbReference type="PANTHER" id="PTHR13832">
    <property type="entry name" value="PROTEIN PHOSPHATASE 2C"/>
    <property type="match status" value="1"/>
</dbReference>
<dbReference type="SMART" id="SM00332">
    <property type="entry name" value="PP2Cc"/>
    <property type="match status" value="1"/>
</dbReference>
<dbReference type="STRING" id="984486.A0A1E3QKJ8"/>
<evidence type="ECO:0000313" key="3">
    <source>
        <dbReference type="Proteomes" id="UP000094336"/>
    </source>
</evidence>
<organism evidence="2 3">
    <name type="scientific">Babjeviella inositovora NRRL Y-12698</name>
    <dbReference type="NCBI Taxonomy" id="984486"/>
    <lineage>
        <taxon>Eukaryota</taxon>
        <taxon>Fungi</taxon>
        <taxon>Dikarya</taxon>
        <taxon>Ascomycota</taxon>
        <taxon>Saccharomycotina</taxon>
        <taxon>Pichiomycetes</taxon>
        <taxon>Serinales incertae sedis</taxon>
        <taxon>Babjeviella</taxon>
    </lineage>
</organism>
<evidence type="ECO:0000313" key="2">
    <source>
        <dbReference type="EMBL" id="ODQ78229.1"/>
    </source>
</evidence>
<dbReference type="EMBL" id="KV454436">
    <property type="protein sequence ID" value="ODQ78229.1"/>
    <property type="molecule type" value="Genomic_DNA"/>
</dbReference>
<evidence type="ECO:0000259" key="1">
    <source>
        <dbReference type="PROSITE" id="PS51746"/>
    </source>
</evidence>
<feature type="domain" description="PPM-type phosphatase" evidence="1">
    <location>
        <begin position="123"/>
        <end position="508"/>
    </location>
</feature>
<keyword evidence="3" id="KW-1185">Reference proteome</keyword>
<dbReference type="GO" id="GO:0005777">
    <property type="term" value="C:peroxisome"/>
    <property type="evidence" value="ECO:0007669"/>
    <property type="project" value="EnsemblFungi"/>
</dbReference>
<dbReference type="GO" id="GO:0004741">
    <property type="term" value="F:[pyruvate dehydrogenase (acetyl-transferring)]-phosphatase activity"/>
    <property type="evidence" value="ECO:0007669"/>
    <property type="project" value="EnsemblFungi"/>
</dbReference>
<gene>
    <name evidence="2" type="ORF">BABINDRAFT_39799</name>
</gene>
<dbReference type="InterPro" id="IPR001932">
    <property type="entry name" value="PPM-type_phosphatase-like_dom"/>
</dbReference>
<dbReference type="CDD" id="cd00143">
    <property type="entry name" value="PP2Cc"/>
    <property type="match status" value="1"/>
</dbReference>
<dbReference type="Pfam" id="PF00481">
    <property type="entry name" value="PP2C"/>
    <property type="match status" value="1"/>
</dbReference>
<dbReference type="AlphaFoldDB" id="A0A1E3QKJ8"/>
<dbReference type="InterPro" id="IPR015655">
    <property type="entry name" value="PP2C"/>
</dbReference>
<proteinExistence type="predicted"/>
<dbReference type="GO" id="GO:0005758">
    <property type="term" value="C:mitochondrial intermembrane space"/>
    <property type="evidence" value="ECO:0007669"/>
    <property type="project" value="EnsemblFungi"/>
</dbReference>
<name>A0A1E3QKJ8_9ASCO</name>
<dbReference type="GeneID" id="30149798"/>